<keyword evidence="4" id="KW-1185">Reference proteome</keyword>
<dbReference type="InterPro" id="IPR008538">
    <property type="entry name" value="Uma2"/>
</dbReference>
<evidence type="ECO:0000259" key="2">
    <source>
        <dbReference type="Pfam" id="PF05685"/>
    </source>
</evidence>
<keyword evidence="3" id="KW-0540">Nuclease</keyword>
<feature type="domain" description="Putative restriction endonuclease" evidence="2">
    <location>
        <begin position="22"/>
        <end position="177"/>
    </location>
</feature>
<dbReference type="GO" id="GO:0004519">
    <property type="term" value="F:endonuclease activity"/>
    <property type="evidence" value="ECO:0007669"/>
    <property type="project" value="UniProtKB-KW"/>
</dbReference>
<dbReference type="PANTHER" id="PTHR35400">
    <property type="entry name" value="SLR1083 PROTEIN"/>
    <property type="match status" value="1"/>
</dbReference>
<dbReference type="EMBL" id="QGTA01000209">
    <property type="protein sequence ID" value="RQW91138.1"/>
    <property type="molecule type" value="Genomic_DNA"/>
</dbReference>
<evidence type="ECO:0000313" key="3">
    <source>
        <dbReference type="EMBL" id="RQW91138.1"/>
    </source>
</evidence>
<sequence length="190" mass="21452">MDVMAQPTHEWRPPERPWQEQDLSDLPEDGSRYEIIDGSLHVTPPPGYGHQLLADEIRSALQATAPTGWWVIREAGLRAPVANLIPDISVLRPSAPPDGLWTHPSDVALVVEIESPSSRRYDRLIKPPLYAEAGIPHYWRVERGDFGPVIYRYQLVKGVHYNLMGTVGPDDAAQLDEPWPMRLDPSAWPR</sequence>
<comment type="caution">
    <text evidence="3">The sequence shown here is derived from an EMBL/GenBank/DDBJ whole genome shotgun (WGS) entry which is preliminary data.</text>
</comment>
<evidence type="ECO:0000256" key="1">
    <source>
        <dbReference type="SAM" id="MobiDB-lite"/>
    </source>
</evidence>
<dbReference type="PANTHER" id="PTHR35400:SF3">
    <property type="entry name" value="SLL1072 PROTEIN"/>
    <property type="match status" value="1"/>
</dbReference>
<dbReference type="Pfam" id="PF05685">
    <property type="entry name" value="Uma2"/>
    <property type="match status" value="1"/>
</dbReference>
<dbReference type="Proteomes" id="UP000274694">
    <property type="component" value="Unassembled WGS sequence"/>
</dbReference>
<evidence type="ECO:0000313" key="4">
    <source>
        <dbReference type="Proteomes" id="UP000274694"/>
    </source>
</evidence>
<keyword evidence="3" id="KW-0378">Hydrolase</keyword>
<protein>
    <submittedName>
        <fullName evidence="3">Uma2 family endonuclease</fullName>
    </submittedName>
</protein>
<dbReference type="InterPro" id="IPR011335">
    <property type="entry name" value="Restrct_endonuc-II-like"/>
</dbReference>
<proteinExistence type="predicted"/>
<keyword evidence="3" id="KW-0255">Endonuclease</keyword>
<name>A0ABX9Y133_MICCH</name>
<organism evidence="3 4">
    <name type="scientific">Micromonospora chalcea</name>
    <dbReference type="NCBI Taxonomy" id="1874"/>
    <lineage>
        <taxon>Bacteria</taxon>
        <taxon>Bacillati</taxon>
        <taxon>Actinomycetota</taxon>
        <taxon>Actinomycetes</taxon>
        <taxon>Micromonosporales</taxon>
        <taxon>Micromonosporaceae</taxon>
        <taxon>Micromonospora</taxon>
    </lineage>
</organism>
<gene>
    <name evidence="3" type="ORF">DLJ60_17960</name>
</gene>
<dbReference type="InterPro" id="IPR012296">
    <property type="entry name" value="Nuclease_put_TT1808"/>
</dbReference>
<reference evidence="3 4" key="1">
    <citation type="submission" date="2018-05" db="EMBL/GenBank/DDBJ databases">
        <title>Micromonospora from Atacama Desert.</title>
        <authorList>
            <person name="Carro L."/>
            <person name="Goodfellow M."/>
            <person name="Klenk H.-P."/>
        </authorList>
    </citation>
    <scope>NUCLEOTIDE SEQUENCE [LARGE SCALE GENOMIC DNA]</scope>
    <source>
        <strain evidence="3 4">LB41</strain>
    </source>
</reference>
<feature type="compositionally biased region" description="Basic and acidic residues" evidence="1">
    <location>
        <begin position="9"/>
        <end position="19"/>
    </location>
</feature>
<accession>A0ABX9Y133</accession>
<feature type="region of interest" description="Disordered" evidence="1">
    <location>
        <begin position="1"/>
        <end position="25"/>
    </location>
</feature>
<dbReference type="CDD" id="cd06260">
    <property type="entry name" value="DUF820-like"/>
    <property type="match status" value="1"/>
</dbReference>
<dbReference type="SUPFAM" id="SSF52980">
    <property type="entry name" value="Restriction endonuclease-like"/>
    <property type="match status" value="1"/>
</dbReference>
<dbReference type="Gene3D" id="3.90.1570.10">
    <property type="entry name" value="tt1808, chain A"/>
    <property type="match status" value="1"/>
</dbReference>